<dbReference type="Proteomes" id="UP000593571">
    <property type="component" value="Unassembled WGS sequence"/>
</dbReference>
<keyword evidence="3" id="KW-1185">Reference proteome</keyword>
<name>A0A7J8JIK8_ROUAE</name>
<comment type="caution">
    <text evidence="2">The sequence shown here is derived from an EMBL/GenBank/DDBJ whole genome shotgun (WGS) entry which is preliminary data.</text>
</comment>
<sequence>MPALRAAKGTASEFLGAGQGEGLALFPCSRSEGVGGGPARRMGAGRRKPRGMASWGLADRRGAQSHAQGAAQKKNMPGRETDRRTGRRGGLAWSRPSNTFCHRETLLLATCWSHWPSCHRGHGSRQVGSIEDPAPAPAGLLGSLLCTESALSQKPEKRRSSHWAGRARAASETVPRPHGVSFTSVLTAAGDTPTPQPAPPAPRPGRPCPPPGRGHVLPLALTATLRSSLHLFIRL</sequence>
<dbReference type="EMBL" id="JACASE010000002">
    <property type="protein sequence ID" value="KAF6496159.1"/>
    <property type="molecule type" value="Genomic_DNA"/>
</dbReference>
<evidence type="ECO:0000313" key="2">
    <source>
        <dbReference type="EMBL" id="KAF6496159.1"/>
    </source>
</evidence>
<protein>
    <submittedName>
        <fullName evidence="2">Uncharacterized protein</fullName>
    </submittedName>
</protein>
<reference evidence="2 3" key="1">
    <citation type="journal article" date="2020" name="Nature">
        <title>Six reference-quality genomes reveal evolution of bat adaptations.</title>
        <authorList>
            <person name="Jebb D."/>
            <person name="Huang Z."/>
            <person name="Pippel M."/>
            <person name="Hughes G.M."/>
            <person name="Lavrichenko K."/>
            <person name="Devanna P."/>
            <person name="Winkler S."/>
            <person name="Jermiin L.S."/>
            <person name="Skirmuntt E.C."/>
            <person name="Katzourakis A."/>
            <person name="Burkitt-Gray L."/>
            <person name="Ray D.A."/>
            <person name="Sullivan K.A.M."/>
            <person name="Roscito J.G."/>
            <person name="Kirilenko B.M."/>
            <person name="Davalos L.M."/>
            <person name="Corthals A.P."/>
            <person name="Power M.L."/>
            <person name="Jones G."/>
            <person name="Ransome R.D."/>
            <person name="Dechmann D.K.N."/>
            <person name="Locatelli A.G."/>
            <person name="Puechmaille S.J."/>
            <person name="Fedrigo O."/>
            <person name="Jarvis E.D."/>
            <person name="Hiller M."/>
            <person name="Vernes S.C."/>
            <person name="Myers E.W."/>
            <person name="Teeling E.C."/>
        </authorList>
    </citation>
    <scope>NUCLEOTIDE SEQUENCE [LARGE SCALE GENOMIC DNA]</scope>
    <source>
        <strain evidence="2">MRouAeg1</strain>
        <tissue evidence="2">Muscle</tissue>
    </source>
</reference>
<accession>A0A7J8JIK8</accession>
<evidence type="ECO:0000313" key="3">
    <source>
        <dbReference type="Proteomes" id="UP000593571"/>
    </source>
</evidence>
<evidence type="ECO:0000256" key="1">
    <source>
        <dbReference type="SAM" id="MobiDB-lite"/>
    </source>
</evidence>
<proteinExistence type="predicted"/>
<organism evidence="2 3">
    <name type="scientific">Rousettus aegyptiacus</name>
    <name type="common">Egyptian fruit bat</name>
    <name type="synonym">Pteropus aegyptiacus</name>
    <dbReference type="NCBI Taxonomy" id="9407"/>
    <lineage>
        <taxon>Eukaryota</taxon>
        <taxon>Metazoa</taxon>
        <taxon>Chordata</taxon>
        <taxon>Craniata</taxon>
        <taxon>Vertebrata</taxon>
        <taxon>Euteleostomi</taxon>
        <taxon>Mammalia</taxon>
        <taxon>Eutheria</taxon>
        <taxon>Laurasiatheria</taxon>
        <taxon>Chiroptera</taxon>
        <taxon>Yinpterochiroptera</taxon>
        <taxon>Pteropodoidea</taxon>
        <taxon>Pteropodidae</taxon>
        <taxon>Rousettinae</taxon>
        <taxon>Rousettus</taxon>
    </lineage>
</organism>
<gene>
    <name evidence="2" type="ORF">HJG63_010387</name>
</gene>
<feature type="compositionally biased region" description="Pro residues" evidence="1">
    <location>
        <begin position="194"/>
        <end position="212"/>
    </location>
</feature>
<feature type="region of interest" description="Disordered" evidence="1">
    <location>
        <begin position="151"/>
        <end position="215"/>
    </location>
</feature>
<dbReference type="AlphaFoldDB" id="A0A7J8JIK8"/>
<feature type="region of interest" description="Disordered" evidence="1">
    <location>
        <begin position="29"/>
        <end position="91"/>
    </location>
</feature>